<dbReference type="CDD" id="cd00200">
    <property type="entry name" value="WD40"/>
    <property type="match status" value="2"/>
</dbReference>
<dbReference type="Gene3D" id="2.130.10.10">
    <property type="entry name" value="YVTN repeat-like/Quinoprotein amine dehydrogenase"/>
    <property type="match status" value="7"/>
</dbReference>
<feature type="repeat" description="WD" evidence="3">
    <location>
        <begin position="978"/>
        <end position="1019"/>
    </location>
</feature>
<dbReference type="PANTHER" id="PTHR44129">
    <property type="entry name" value="WD REPEAT-CONTAINING PROTEIN POP1"/>
    <property type="match status" value="1"/>
</dbReference>
<feature type="repeat" description="WD" evidence="3">
    <location>
        <begin position="1019"/>
        <end position="1053"/>
    </location>
</feature>
<evidence type="ECO:0000256" key="4">
    <source>
        <dbReference type="PROSITE-ProRule" id="PRU00339"/>
    </source>
</evidence>
<feature type="repeat" description="WD" evidence="3">
    <location>
        <begin position="815"/>
        <end position="849"/>
    </location>
</feature>
<keyword evidence="7" id="KW-1185">Reference proteome</keyword>
<feature type="repeat" description="WD" evidence="3">
    <location>
        <begin position="856"/>
        <end position="890"/>
    </location>
</feature>
<dbReference type="OrthoDB" id="434800at2"/>
<dbReference type="Gene3D" id="3.40.50.300">
    <property type="entry name" value="P-loop containing nucleotide triphosphate hydrolases"/>
    <property type="match status" value="1"/>
</dbReference>
<feature type="repeat" description="TPR" evidence="4">
    <location>
        <begin position="1476"/>
        <end position="1509"/>
    </location>
</feature>
<dbReference type="InterPro" id="IPR011990">
    <property type="entry name" value="TPR-like_helical_dom_sf"/>
</dbReference>
<dbReference type="SUPFAM" id="SSF48452">
    <property type="entry name" value="TPR-like"/>
    <property type="match status" value="1"/>
</dbReference>
<feature type="region of interest" description="Disordered" evidence="5">
    <location>
        <begin position="266"/>
        <end position="442"/>
    </location>
</feature>
<feature type="repeat" description="WD" evidence="3">
    <location>
        <begin position="897"/>
        <end position="938"/>
    </location>
</feature>
<evidence type="ECO:0000313" key="7">
    <source>
        <dbReference type="Proteomes" id="UP000003959"/>
    </source>
</evidence>
<proteinExistence type="predicted"/>
<evidence type="ECO:0000256" key="3">
    <source>
        <dbReference type="PROSITE-ProRule" id="PRU00221"/>
    </source>
</evidence>
<dbReference type="PRINTS" id="PR00320">
    <property type="entry name" value="GPROTEINBRPT"/>
</dbReference>
<keyword evidence="1 3" id="KW-0853">WD repeat</keyword>
<dbReference type="RefSeq" id="WP_008180335.1">
    <property type="nucleotide sequence ID" value="NZ_GL890833.1"/>
</dbReference>
<dbReference type="SMART" id="SM00320">
    <property type="entry name" value="WD40"/>
    <property type="match status" value="15"/>
</dbReference>
<dbReference type="HOGENOM" id="CLU_003454_0_0_3"/>
<dbReference type="PROSITE" id="PS50294">
    <property type="entry name" value="WD_REPEATS_REGION"/>
    <property type="match status" value="14"/>
</dbReference>
<dbReference type="InterPro" id="IPR001680">
    <property type="entry name" value="WD40_rpt"/>
</dbReference>
<evidence type="ECO:0000313" key="6">
    <source>
        <dbReference type="EMBL" id="EGJ34460.1"/>
    </source>
</evidence>
<feature type="repeat" description="WD" evidence="3">
    <location>
        <begin position="1271"/>
        <end position="1305"/>
    </location>
</feature>
<dbReference type="InterPro" id="IPR015943">
    <property type="entry name" value="WD40/YVTN_repeat-like_dom_sf"/>
</dbReference>
<dbReference type="Pfam" id="PF14516">
    <property type="entry name" value="AAA_35"/>
    <property type="match status" value="1"/>
</dbReference>
<feature type="repeat" description="WD" evidence="3">
    <location>
        <begin position="1197"/>
        <end position="1221"/>
    </location>
</feature>
<dbReference type="InterPro" id="IPR019734">
    <property type="entry name" value="TPR_rpt"/>
</dbReference>
<dbReference type="eggNOG" id="COG1672">
    <property type="taxonomic scope" value="Bacteria"/>
</dbReference>
<accession>F4XLW5</accession>
<reference evidence="7" key="1">
    <citation type="journal article" date="2011" name="Proc. Natl. Acad. Sci. U.S.A.">
        <title>Genomic insights into the physiology and ecology of the marine filamentous cyanobacterium Lyngbya majuscula.</title>
        <authorList>
            <person name="Jones A.C."/>
            <person name="Monroe E.A."/>
            <person name="Podell S."/>
            <person name="Hess W.R."/>
            <person name="Klages S."/>
            <person name="Esquenazi E."/>
            <person name="Niessen S."/>
            <person name="Hoover H."/>
            <person name="Rothmann M."/>
            <person name="Lasken R.S."/>
            <person name="Yates J.R.III."/>
            <person name="Reinhardt R."/>
            <person name="Kube M."/>
            <person name="Burkart M.D."/>
            <person name="Allen E.E."/>
            <person name="Dorrestein P.C."/>
            <person name="Gerwick W.H."/>
            <person name="Gerwick L."/>
        </authorList>
    </citation>
    <scope>NUCLEOTIDE SEQUENCE [LARGE SCALE GENOMIC DNA]</scope>
    <source>
        <strain evidence="7">3L</strain>
    </source>
</reference>
<feature type="repeat" description="WD" evidence="3">
    <location>
        <begin position="938"/>
        <end position="963"/>
    </location>
</feature>
<feature type="repeat" description="WD" evidence="3">
    <location>
        <begin position="1240"/>
        <end position="1271"/>
    </location>
</feature>
<organism evidence="6 7">
    <name type="scientific">Moorena producens 3L</name>
    <dbReference type="NCBI Taxonomy" id="489825"/>
    <lineage>
        <taxon>Bacteria</taxon>
        <taxon>Bacillati</taxon>
        <taxon>Cyanobacteriota</taxon>
        <taxon>Cyanophyceae</taxon>
        <taxon>Coleofasciculales</taxon>
        <taxon>Coleofasciculaceae</taxon>
        <taxon>Moorena</taxon>
    </lineage>
</organism>
<dbReference type="SUPFAM" id="SSF50978">
    <property type="entry name" value="WD40 repeat-like"/>
    <property type="match status" value="2"/>
</dbReference>
<dbReference type="InterPro" id="IPR019775">
    <property type="entry name" value="WD40_repeat_CS"/>
</dbReference>
<dbReference type="InterPro" id="IPR036322">
    <property type="entry name" value="WD40_repeat_dom_sf"/>
</dbReference>
<feature type="repeat" description="WD" evidence="3">
    <location>
        <begin position="734"/>
        <end position="767"/>
    </location>
</feature>
<evidence type="ECO:0000256" key="1">
    <source>
        <dbReference type="ARBA" id="ARBA00022574"/>
    </source>
</evidence>
<dbReference type="InterPro" id="IPR050349">
    <property type="entry name" value="WD_LIS1/nudF_dynein_reg"/>
</dbReference>
<dbReference type="PROSITE" id="PS50082">
    <property type="entry name" value="WD_REPEATS_2"/>
    <property type="match status" value="15"/>
</dbReference>
<dbReference type="SUPFAM" id="SSF52540">
    <property type="entry name" value="P-loop containing nucleoside triphosphate hydrolases"/>
    <property type="match status" value="1"/>
</dbReference>
<dbReference type="InterPro" id="IPR020472">
    <property type="entry name" value="WD40_PAC1"/>
</dbReference>
<feature type="repeat" description="WD" evidence="3">
    <location>
        <begin position="1060"/>
        <end position="1094"/>
    </location>
</feature>
<keyword evidence="4" id="KW-0802">TPR repeat</keyword>
<evidence type="ECO:0000256" key="2">
    <source>
        <dbReference type="ARBA" id="ARBA00022737"/>
    </source>
</evidence>
<dbReference type="PROSITE" id="PS00678">
    <property type="entry name" value="WD_REPEATS_1"/>
    <property type="match status" value="12"/>
</dbReference>
<dbReference type="PROSITE" id="PS50005">
    <property type="entry name" value="TPR"/>
    <property type="match status" value="1"/>
</dbReference>
<feature type="repeat" description="WD" evidence="3">
    <location>
        <begin position="774"/>
        <end position="808"/>
    </location>
</feature>
<protein>
    <submittedName>
        <fullName evidence="6">WD-40 repeat-containing protein</fullName>
    </submittedName>
</protein>
<feature type="repeat" description="WD" evidence="3">
    <location>
        <begin position="1322"/>
        <end position="1354"/>
    </location>
</feature>
<dbReference type="Proteomes" id="UP000003959">
    <property type="component" value="Unassembled WGS sequence"/>
</dbReference>
<feature type="repeat" description="WD" evidence="3">
    <location>
        <begin position="1101"/>
        <end position="1135"/>
    </location>
</feature>
<sequence length="1611" mass="174904">MTNQPTIYQVGGSLPQDSTTYAVRKADDEIFQALMAGEFCYVLNSRQMGKSSLRVQTMKRLQKTGVACGCIDFTMIGKENIPIEMWYSSLIVMLVDEFKLSDKFDEEAWFRETEHITPLLGFGKFIESVLLANIPESIVIFLDEIDSIIKVAFKDDFFAFIRSCYNKRAENTAYNRLSFCLLGVATPADLIQDKQRTPFNIGRDIELTGFTFEEAKTPLLPGLVGKVDNPEQVLGEILTWTGGQPFLTQKLCKLMVEHALASPLLRGTGGGSIDSTSGEGTPLTPLNKGGTSGGGSIDSTSGLGTPLTPLNKGGTSGGGSIDSTSGLGTPLTPLNKGGTSGGGSIDSTSGLGTPLTPLNKGGTSGGGSIDSTSGLGTPLTPLNKGGTSGGGSIDSTSGLGTPLTPLNKGGTSGGGSIDSTSGLGTPLTPLNKGGTGVGGTGVHTTSVEQVARSQIIDNWVSQDKPEHLKTIRDRILRNEQRASRLLGLYQQVLDQGSLAADGSEEQTELRLSGLVVERDGYLKVNNRIYGSVFDRDWVKQELARLRPYSEAFTAWVESGCQDEARLLRGVALQNAQAWAKGKSLSDLDYQFLAAGQELDRRVLAEESRILAKANDTLTEAQKKAKRIISIGAILMGLSLIVAVVTGIKARENFKQSKEAQTGTQLEQQALSILRRLPGDNGYYGNRELLYSAMETGQELYNIVKDGRPFDNYPAISPLYALQQSLSKFKENRLFRGHQGPVESVSFSPDGHMLATASDGNIRLWDLQGNPLALFQGHQDWVRSVSFSPDGYMLATASYDNTARLWDLQGNPLALFQGHQSSVNSVSFSPDGKTLATASEDKTVKLWDLQGNPLAVFQGHQSSVNSVSFSPDGKTLATASEDKTVKLWDLQGNPLAVFQGHQDWVRSVSFSPDGKTLATASEDKTVRLWDLQGNQLALFQGHQSLVTSVSFSRDGKTLATASWDTLRVWDLQGNLLALLKGHQDWVLSVSFSRDGKTLATASADKTVRLWDLQSNQLALFQGHQGLVTSVRFSRDGKTLATASWDKTVRLWDLQGNPLAVLRGHQSSVTSVRFSRDGKTLATASEDKTVRLWDLQGNPLAVLRGHQSSVTSVRFSRDGKTLATASEDKTVRLWDLQGNPLAVLRGHQSSVSSVSFSRDGKTLATASSDNTFRVWDLQGKQLALFQGHQGHQGPLTNLVSFSPNGKTLATVSGDNMVRVWDLQGKQLALFQGHQGPLTNVVVSFSPDGQMLATASWDKTVRLWDLEGNQLALFQGHQDRVNSVSFSPNGQMLATASVDKTVRLWDLQGNPLALFKGHQSLVNNSVSFSPDGKTLATASKDNTVRLWPVEDLGQMLVRGCKLLEDYFVENFEALESLTTCQDSVDKVAVAPGLVKQGEKLAKEGDVEGAIAKFKEAQEWNSDLEFDPEKKAKQLAARAKLEQGDKLAEEGDVDGAIAKFKKAQEWNSDLEFDPEEKARAIAKVKQGEQLARKGQLTKALSLYKQAQKLDPNLEISAYDWNSICWFGSLHGYAAEVIDACEKAVAKDPENGGILDSRGLARALTGDTAGAISDFQAYVDWSDHDESKEQRQKWIDELRAGKNPFTEEVLKSLRWE</sequence>
<dbReference type="Gene3D" id="1.25.40.10">
    <property type="entry name" value="Tetratricopeptide repeat domain"/>
    <property type="match status" value="1"/>
</dbReference>
<dbReference type="eggNOG" id="COG2319">
    <property type="taxonomic scope" value="Bacteria"/>
</dbReference>
<gene>
    <name evidence="6" type="ORF">LYNGBM3L_16340</name>
</gene>
<dbReference type="EMBL" id="GL890833">
    <property type="protein sequence ID" value="EGJ34460.1"/>
    <property type="molecule type" value="Genomic_DNA"/>
</dbReference>
<dbReference type="SMART" id="SM00028">
    <property type="entry name" value="TPR"/>
    <property type="match status" value="3"/>
</dbReference>
<dbReference type="Pfam" id="PF00400">
    <property type="entry name" value="WD40"/>
    <property type="match status" value="15"/>
</dbReference>
<dbReference type="SUPFAM" id="SSF50998">
    <property type="entry name" value="Quinoprotein alcohol dehydrogenase-like"/>
    <property type="match status" value="1"/>
</dbReference>
<feature type="repeat" description="WD" evidence="3">
    <location>
        <begin position="1142"/>
        <end position="1176"/>
    </location>
</feature>
<dbReference type="InterPro" id="IPR011047">
    <property type="entry name" value="Quinoprotein_ADH-like_sf"/>
</dbReference>
<keyword evidence="2" id="KW-0677">Repeat</keyword>
<evidence type="ECO:0000256" key="5">
    <source>
        <dbReference type="SAM" id="MobiDB-lite"/>
    </source>
</evidence>
<dbReference type="InterPro" id="IPR027417">
    <property type="entry name" value="P-loop_NTPase"/>
</dbReference>
<name>F4XLW5_9CYAN</name>